<accession>A0ABD3Q9R6</accession>
<dbReference type="Gene3D" id="3.40.50.300">
    <property type="entry name" value="P-loop containing nucleotide triphosphate hydrolases"/>
    <property type="match status" value="1"/>
</dbReference>
<feature type="chain" id="PRO_5044823408" evidence="2">
    <location>
        <begin position="21"/>
        <end position="282"/>
    </location>
</feature>
<dbReference type="PANTHER" id="PTHR36978">
    <property type="entry name" value="P-LOOP CONTAINING NUCLEOTIDE TRIPHOSPHATE HYDROLASE"/>
    <property type="match status" value="1"/>
</dbReference>
<dbReference type="Pfam" id="PF17784">
    <property type="entry name" value="Sulfotransfer_4"/>
    <property type="match status" value="1"/>
</dbReference>
<evidence type="ECO:0000313" key="4">
    <source>
        <dbReference type="Proteomes" id="UP001530400"/>
    </source>
</evidence>
<protein>
    <submittedName>
        <fullName evidence="3">Uncharacterized protein</fullName>
    </submittedName>
</protein>
<keyword evidence="4" id="KW-1185">Reference proteome</keyword>
<keyword evidence="1" id="KW-0472">Membrane</keyword>
<evidence type="ECO:0000256" key="2">
    <source>
        <dbReference type="SAM" id="SignalP"/>
    </source>
</evidence>
<feature type="transmembrane region" description="Helical" evidence="1">
    <location>
        <begin position="246"/>
        <end position="269"/>
    </location>
</feature>
<dbReference type="Proteomes" id="UP001530400">
    <property type="component" value="Unassembled WGS sequence"/>
</dbReference>
<name>A0ABD3Q9R6_9STRA</name>
<comment type="caution">
    <text evidence="3">The sequence shown here is derived from an EMBL/GenBank/DDBJ whole genome shotgun (WGS) entry which is preliminary data.</text>
</comment>
<evidence type="ECO:0000313" key="3">
    <source>
        <dbReference type="EMBL" id="KAL3796341.1"/>
    </source>
</evidence>
<evidence type="ECO:0000256" key="1">
    <source>
        <dbReference type="SAM" id="Phobius"/>
    </source>
</evidence>
<dbReference type="AlphaFoldDB" id="A0ABD3Q9R6"/>
<dbReference type="InterPro" id="IPR040632">
    <property type="entry name" value="Sulfotransfer_4"/>
</dbReference>
<feature type="signal peptide" evidence="2">
    <location>
        <begin position="1"/>
        <end position="20"/>
    </location>
</feature>
<dbReference type="InterPro" id="IPR027417">
    <property type="entry name" value="P-loop_NTPase"/>
</dbReference>
<proteinExistence type="predicted"/>
<keyword evidence="2" id="KW-0732">Signal</keyword>
<dbReference type="EMBL" id="JALLPJ020000297">
    <property type="protein sequence ID" value="KAL3796341.1"/>
    <property type="molecule type" value="Genomic_DNA"/>
</dbReference>
<keyword evidence="1" id="KW-1133">Transmembrane helix</keyword>
<dbReference type="PANTHER" id="PTHR36978:SF4">
    <property type="entry name" value="P-LOOP CONTAINING NUCLEOSIDE TRIPHOSPHATE HYDROLASE PROTEIN"/>
    <property type="match status" value="1"/>
</dbReference>
<sequence>MKQIISLIATVLATITLTNAELQIIGTGYGRTGTDTLRMALTTLGYKTYHMKEIILGSRRQDVIDWKTLIENDCKDKELLKDIFERGAWDAVLDFPGVMCWEQLIEIYPNAKVIHTERTSAEKWYESASNSILMIRKLFPFNVINRILPFWRDHRLMANAMWDKVCGKNVNESDADFPQNVKKDLMAAYDANNARVREVVPSERILIQDHGEGWTALANFLGKDIPNEPYPHSNTREEFLDFARRFSYGAAAVMSVVFLVVIALVKLLLRLRGSSKKKKKAE</sequence>
<keyword evidence="1" id="KW-0812">Transmembrane</keyword>
<gene>
    <name evidence="3" type="ORF">ACHAWO_009010</name>
</gene>
<reference evidence="3 4" key="1">
    <citation type="submission" date="2024-10" db="EMBL/GenBank/DDBJ databases">
        <title>Updated reference genomes for cyclostephanoid diatoms.</title>
        <authorList>
            <person name="Roberts W.R."/>
            <person name="Alverson A.J."/>
        </authorList>
    </citation>
    <scope>NUCLEOTIDE SEQUENCE [LARGE SCALE GENOMIC DNA]</scope>
    <source>
        <strain evidence="3 4">AJA010-31</strain>
    </source>
</reference>
<dbReference type="SUPFAM" id="SSF52540">
    <property type="entry name" value="P-loop containing nucleoside triphosphate hydrolases"/>
    <property type="match status" value="1"/>
</dbReference>
<organism evidence="3 4">
    <name type="scientific">Cyclotella atomus</name>
    <dbReference type="NCBI Taxonomy" id="382360"/>
    <lineage>
        <taxon>Eukaryota</taxon>
        <taxon>Sar</taxon>
        <taxon>Stramenopiles</taxon>
        <taxon>Ochrophyta</taxon>
        <taxon>Bacillariophyta</taxon>
        <taxon>Coscinodiscophyceae</taxon>
        <taxon>Thalassiosirophycidae</taxon>
        <taxon>Stephanodiscales</taxon>
        <taxon>Stephanodiscaceae</taxon>
        <taxon>Cyclotella</taxon>
    </lineage>
</organism>